<accession>A0A1G9SKY5</accession>
<gene>
    <name evidence="2" type="ORF">SAMN05192554_101244</name>
</gene>
<dbReference type="STRING" id="996166.SAMN05192554_101244"/>
<sequence>MFRNGTDERIENQTYPLTADELAAELGDAELDLTHGSETVAEVLDGIRCEETFQRPEDVRFTLVGGVSEDAVGRKGYSDRDPTPPGSPEAPETVSF</sequence>
<evidence type="ECO:0000256" key="1">
    <source>
        <dbReference type="SAM" id="MobiDB-lite"/>
    </source>
</evidence>
<keyword evidence="3" id="KW-1185">Reference proteome</keyword>
<reference evidence="2 3" key="1">
    <citation type="submission" date="2016-10" db="EMBL/GenBank/DDBJ databases">
        <authorList>
            <person name="de Groot N.N."/>
        </authorList>
    </citation>
    <scope>NUCLEOTIDE SEQUENCE [LARGE SCALE GENOMIC DNA]</scope>
    <source>
        <strain evidence="3">EB21,IBRC-M 10013,KCTC 4048</strain>
    </source>
</reference>
<dbReference type="Proteomes" id="UP000199370">
    <property type="component" value="Unassembled WGS sequence"/>
</dbReference>
<protein>
    <recommendedName>
        <fullName evidence="4">DUF2795 domain-containing protein</fullName>
    </recommendedName>
</protein>
<dbReference type="EMBL" id="FNIA01000001">
    <property type="protein sequence ID" value="SDM36082.1"/>
    <property type="molecule type" value="Genomic_DNA"/>
</dbReference>
<dbReference type="OrthoDB" id="166188at2157"/>
<feature type="region of interest" description="Disordered" evidence="1">
    <location>
        <begin position="71"/>
        <end position="96"/>
    </location>
</feature>
<evidence type="ECO:0000313" key="2">
    <source>
        <dbReference type="EMBL" id="SDM36082.1"/>
    </source>
</evidence>
<dbReference type="Pfam" id="PF19102">
    <property type="entry name" value="DUF5789"/>
    <property type="match status" value="1"/>
</dbReference>
<dbReference type="RefSeq" id="WP_089731202.1">
    <property type="nucleotide sequence ID" value="NZ_FNIA01000001.1"/>
</dbReference>
<evidence type="ECO:0000313" key="3">
    <source>
        <dbReference type="Proteomes" id="UP000199370"/>
    </source>
</evidence>
<dbReference type="InterPro" id="IPR043899">
    <property type="entry name" value="DUF5789"/>
</dbReference>
<dbReference type="AlphaFoldDB" id="A0A1G9SKY5"/>
<feature type="compositionally biased region" description="Basic and acidic residues" evidence="1">
    <location>
        <begin position="71"/>
        <end position="82"/>
    </location>
</feature>
<evidence type="ECO:0008006" key="4">
    <source>
        <dbReference type="Google" id="ProtNLM"/>
    </source>
</evidence>
<proteinExistence type="predicted"/>
<name>A0A1G9SKY5_9EURY</name>
<organism evidence="2 3">
    <name type="scientific">Haloarchaeobius iranensis</name>
    <dbReference type="NCBI Taxonomy" id="996166"/>
    <lineage>
        <taxon>Archaea</taxon>
        <taxon>Methanobacteriati</taxon>
        <taxon>Methanobacteriota</taxon>
        <taxon>Stenosarchaea group</taxon>
        <taxon>Halobacteria</taxon>
        <taxon>Halobacteriales</taxon>
        <taxon>Halorubellaceae</taxon>
        <taxon>Haloarchaeobius</taxon>
    </lineage>
</organism>